<dbReference type="Gene3D" id="2.60.120.620">
    <property type="entry name" value="q2cbj1_9rhob like domain"/>
    <property type="match status" value="1"/>
</dbReference>
<dbReference type="InterPro" id="IPR008775">
    <property type="entry name" value="Phytyl_CoA_dOase-like"/>
</dbReference>
<dbReference type="STRING" id="1408163.A0A0F4YJ67"/>
<reference evidence="2 3" key="1">
    <citation type="submission" date="2015-04" db="EMBL/GenBank/DDBJ databases">
        <authorList>
            <person name="Heijne W.H."/>
            <person name="Fedorova N.D."/>
            <person name="Nierman W.C."/>
            <person name="Vollebregt A.W."/>
            <person name="Zhao Z."/>
            <person name="Wu L."/>
            <person name="Kumar M."/>
            <person name="Stam H."/>
            <person name="van den Berg M.A."/>
            <person name="Pel H.J."/>
        </authorList>
    </citation>
    <scope>NUCLEOTIDE SEQUENCE [LARGE SCALE GENOMIC DNA]</scope>
    <source>
        <strain evidence="2 3">CBS 393.64</strain>
    </source>
</reference>
<evidence type="ECO:0000313" key="2">
    <source>
        <dbReference type="EMBL" id="KKA18269.1"/>
    </source>
</evidence>
<dbReference type="GO" id="GO:0048244">
    <property type="term" value="F:phytanoyl-CoA dioxygenase activity"/>
    <property type="evidence" value="ECO:0007669"/>
    <property type="project" value="InterPro"/>
</dbReference>
<evidence type="ECO:0000313" key="3">
    <source>
        <dbReference type="Proteomes" id="UP000053958"/>
    </source>
</evidence>
<dbReference type="GO" id="GO:0001561">
    <property type="term" value="P:fatty acid alpha-oxidation"/>
    <property type="evidence" value="ECO:0007669"/>
    <property type="project" value="InterPro"/>
</dbReference>
<accession>A0A0F4YJ67</accession>
<dbReference type="PANTHER" id="PTHR21308:SF8">
    <property type="entry name" value="PHYTANOYL-COA DIOXYGENASE FAMILY PROTEIN (AFU_ORTHOLOGUE AFUA_2G09620)"/>
    <property type="match status" value="1"/>
</dbReference>
<dbReference type="RefSeq" id="XP_013324881.1">
    <property type="nucleotide sequence ID" value="XM_013469427.1"/>
</dbReference>
<keyword evidence="2" id="KW-0223">Dioxygenase</keyword>
<dbReference type="OrthoDB" id="187894at2759"/>
<evidence type="ECO:0000256" key="1">
    <source>
        <dbReference type="SAM" id="MobiDB-lite"/>
    </source>
</evidence>
<dbReference type="Pfam" id="PF05721">
    <property type="entry name" value="PhyH"/>
    <property type="match status" value="1"/>
</dbReference>
<dbReference type="Proteomes" id="UP000053958">
    <property type="component" value="Unassembled WGS sequence"/>
</dbReference>
<dbReference type="PANTHER" id="PTHR21308">
    <property type="entry name" value="PHYTANOYL-COA ALPHA-HYDROXYLASE"/>
    <property type="match status" value="1"/>
</dbReference>
<proteinExistence type="predicted"/>
<dbReference type="EMBL" id="LASV01000475">
    <property type="protein sequence ID" value="KKA18269.1"/>
    <property type="molecule type" value="Genomic_DNA"/>
</dbReference>
<sequence length="416" mass="46952">MSNGVNGHHGPTITTTTSRLFPRDQPPSLEEFKRLCSRTASAETYPLASSIQKNIPIYEMSRFDASDDDTAARLQDEWYHILYAGPGVLVLKGLYGVEQYGPVLDAANATFQRIIEHERQQRTKQKGDHFAQKGANDRIWNSFSKHALTDPASFVEYYSNPWLARMCEAWLGPAYRITAQVNVVKPGGAPQNSHRDYHLGFQEAERCAQYPRSIQVASQLLTLQGAVAHSDMPMESGPTRVLPFSQLYEPGFIAWRRPEFQQFFQEKYVALPLETGDAIFFNPALFHAAGANRTTDLHRTANLLQISSAFGKTMEAIDTIPLVERCWDLLKTKYEQEDGGRFSARVMSFIQAVAEGYPFPTNLDNRPPAPSGMAPESEQELMVRGLREGWTRERIVQELRQMRLDSVDVGLGEEFV</sequence>
<dbReference type="SUPFAM" id="SSF51197">
    <property type="entry name" value="Clavaminate synthase-like"/>
    <property type="match status" value="1"/>
</dbReference>
<gene>
    <name evidence="2" type="ORF">T310_7780</name>
</gene>
<name>A0A0F4YJ67_RASE3</name>
<feature type="region of interest" description="Disordered" evidence="1">
    <location>
        <begin position="1"/>
        <end position="24"/>
    </location>
</feature>
<comment type="caution">
    <text evidence="2">The sequence shown here is derived from an EMBL/GenBank/DDBJ whole genome shotgun (WGS) entry which is preliminary data.</text>
</comment>
<dbReference type="GeneID" id="25320045"/>
<keyword evidence="3" id="KW-1185">Reference proteome</keyword>
<keyword evidence="2" id="KW-0560">Oxidoreductase</keyword>
<protein>
    <submittedName>
        <fullName evidence="2">Phytanoyl-CoA dioxygenase family protein</fullName>
    </submittedName>
</protein>
<dbReference type="InterPro" id="IPR047128">
    <property type="entry name" value="PhyH"/>
</dbReference>
<dbReference type="AlphaFoldDB" id="A0A0F4YJ67"/>
<organism evidence="2 3">
    <name type="scientific">Rasamsonia emersonii (strain ATCC 16479 / CBS 393.64 / IMI 116815)</name>
    <dbReference type="NCBI Taxonomy" id="1408163"/>
    <lineage>
        <taxon>Eukaryota</taxon>
        <taxon>Fungi</taxon>
        <taxon>Dikarya</taxon>
        <taxon>Ascomycota</taxon>
        <taxon>Pezizomycotina</taxon>
        <taxon>Eurotiomycetes</taxon>
        <taxon>Eurotiomycetidae</taxon>
        <taxon>Eurotiales</taxon>
        <taxon>Trichocomaceae</taxon>
        <taxon>Rasamsonia</taxon>
    </lineage>
</organism>